<sequence length="118" mass="13030">MGGIKVNMLSETSMTNLYAVGETACTGVHGSNRLASNSLLEALVFSKRAAIKINTQASSITVKVKKVPKIVSKIDTIEIYSRKVVIEELKRRTPHLNDELFSYRQDNIKCTRGGYALV</sequence>
<protein>
    <recommendedName>
        <fullName evidence="5">FAD-dependent oxidoreductase 2 FAD-binding domain-containing protein</fullName>
    </recommendedName>
</protein>
<evidence type="ECO:0000256" key="1">
    <source>
        <dbReference type="ARBA" id="ARBA00001974"/>
    </source>
</evidence>
<proteinExistence type="predicted"/>
<evidence type="ECO:0000256" key="2">
    <source>
        <dbReference type="ARBA" id="ARBA00022630"/>
    </source>
</evidence>
<feature type="domain" description="FAD-dependent oxidoreductase 2 FAD-binding" evidence="5">
    <location>
        <begin position="1"/>
        <end position="39"/>
    </location>
</feature>
<keyword evidence="4" id="KW-0560">Oxidoreductase</keyword>
<dbReference type="Pfam" id="PF00890">
    <property type="entry name" value="FAD_binding_2"/>
    <property type="match status" value="1"/>
</dbReference>
<comment type="caution">
    <text evidence="6">The sequence shown here is derived from an EMBL/GenBank/DDBJ whole genome shotgun (WGS) entry which is preliminary data.</text>
</comment>
<evidence type="ECO:0000256" key="3">
    <source>
        <dbReference type="ARBA" id="ARBA00022827"/>
    </source>
</evidence>
<evidence type="ECO:0000313" key="6">
    <source>
        <dbReference type="EMBL" id="MPM83100.1"/>
    </source>
</evidence>
<dbReference type="GO" id="GO:0008734">
    <property type="term" value="F:L-aspartate oxidase activity"/>
    <property type="evidence" value="ECO:0007669"/>
    <property type="project" value="InterPro"/>
</dbReference>
<keyword evidence="3" id="KW-0274">FAD</keyword>
<dbReference type="EMBL" id="VSSQ01031987">
    <property type="protein sequence ID" value="MPM83100.1"/>
    <property type="molecule type" value="Genomic_DNA"/>
</dbReference>
<dbReference type="Gene3D" id="3.50.50.60">
    <property type="entry name" value="FAD/NAD(P)-binding domain"/>
    <property type="match status" value="1"/>
</dbReference>
<evidence type="ECO:0000259" key="5">
    <source>
        <dbReference type="Pfam" id="PF00890"/>
    </source>
</evidence>
<dbReference type="InterPro" id="IPR005288">
    <property type="entry name" value="NadB"/>
</dbReference>
<keyword evidence="2" id="KW-0285">Flavoprotein</keyword>
<accession>A0A645D0Q5</accession>
<dbReference type="GO" id="GO:0034628">
    <property type="term" value="P:'de novo' NAD+ biosynthetic process from L-aspartate"/>
    <property type="evidence" value="ECO:0007669"/>
    <property type="project" value="TreeGrafter"/>
</dbReference>
<reference evidence="6" key="1">
    <citation type="submission" date="2019-08" db="EMBL/GenBank/DDBJ databases">
        <authorList>
            <person name="Kucharzyk K."/>
            <person name="Murdoch R.W."/>
            <person name="Higgins S."/>
            <person name="Loffler F."/>
        </authorList>
    </citation>
    <scope>NUCLEOTIDE SEQUENCE</scope>
</reference>
<gene>
    <name evidence="6" type="ORF">SDC9_130163</name>
</gene>
<comment type="cofactor">
    <cofactor evidence="1">
        <name>FAD</name>
        <dbReference type="ChEBI" id="CHEBI:57692"/>
    </cofactor>
</comment>
<dbReference type="PANTHER" id="PTHR42716">
    <property type="entry name" value="L-ASPARTATE OXIDASE"/>
    <property type="match status" value="1"/>
</dbReference>
<dbReference type="InterPro" id="IPR036188">
    <property type="entry name" value="FAD/NAD-bd_sf"/>
</dbReference>
<dbReference type="InterPro" id="IPR003953">
    <property type="entry name" value="FAD-dep_OxRdtase_2_FAD-bd"/>
</dbReference>
<evidence type="ECO:0000256" key="4">
    <source>
        <dbReference type="ARBA" id="ARBA00023002"/>
    </source>
</evidence>
<dbReference type="AlphaFoldDB" id="A0A645D0Q5"/>
<dbReference type="SUPFAM" id="SSF51905">
    <property type="entry name" value="FAD/NAD(P)-binding domain"/>
    <property type="match status" value="1"/>
</dbReference>
<organism evidence="6">
    <name type="scientific">bioreactor metagenome</name>
    <dbReference type="NCBI Taxonomy" id="1076179"/>
    <lineage>
        <taxon>unclassified sequences</taxon>
        <taxon>metagenomes</taxon>
        <taxon>ecological metagenomes</taxon>
    </lineage>
</organism>
<name>A0A645D0Q5_9ZZZZ</name>
<dbReference type="PANTHER" id="PTHR42716:SF2">
    <property type="entry name" value="L-ASPARTATE OXIDASE, CHLOROPLASTIC"/>
    <property type="match status" value="1"/>
</dbReference>